<feature type="transmembrane region" description="Helical" evidence="1">
    <location>
        <begin position="185"/>
        <end position="202"/>
    </location>
</feature>
<protein>
    <submittedName>
        <fullName evidence="3">Acyltransferase</fullName>
    </submittedName>
</protein>
<keyword evidence="1" id="KW-0812">Transmembrane</keyword>
<feature type="transmembrane region" description="Helical" evidence="1">
    <location>
        <begin position="26"/>
        <end position="44"/>
    </location>
</feature>
<evidence type="ECO:0000259" key="2">
    <source>
        <dbReference type="Pfam" id="PF01757"/>
    </source>
</evidence>
<dbReference type="PANTHER" id="PTHR23028:SF53">
    <property type="entry name" value="ACYL_TRANSF_3 DOMAIN-CONTAINING PROTEIN"/>
    <property type="match status" value="1"/>
</dbReference>
<feature type="domain" description="Acyltransferase 3" evidence="2">
    <location>
        <begin position="21"/>
        <end position="325"/>
    </location>
</feature>
<keyword evidence="3" id="KW-0012">Acyltransferase</keyword>
<reference evidence="3 4" key="1">
    <citation type="submission" date="2022-04" db="EMBL/GenBank/DDBJ databases">
        <title>Positive selection, recombination, and allopatry shape intraspecific diversity of widespread and dominant cyanobacteria.</title>
        <authorList>
            <person name="Wei J."/>
            <person name="Shu W."/>
            <person name="Hu C."/>
        </authorList>
    </citation>
    <scope>NUCLEOTIDE SEQUENCE [LARGE SCALE GENOMIC DNA]</scope>
    <source>
        <strain evidence="3 4">DQ-A4</strain>
    </source>
</reference>
<feature type="transmembrane region" description="Helical" evidence="1">
    <location>
        <begin position="129"/>
        <end position="149"/>
    </location>
</feature>
<dbReference type="Proteomes" id="UP001482513">
    <property type="component" value="Unassembled WGS sequence"/>
</dbReference>
<organism evidence="3 4">
    <name type="scientific">Leptolyngbya subtilissima DQ-A4</name>
    <dbReference type="NCBI Taxonomy" id="2933933"/>
    <lineage>
        <taxon>Bacteria</taxon>
        <taxon>Bacillati</taxon>
        <taxon>Cyanobacteriota</taxon>
        <taxon>Cyanophyceae</taxon>
        <taxon>Leptolyngbyales</taxon>
        <taxon>Leptolyngbyaceae</taxon>
        <taxon>Leptolyngbya group</taxon>
        <taxon>Leptolyngbya</taxon>
    </lineage>
</organism>
<keyword evidence="3" id="KW-0808">Transferase</keyword>
<dbReference type="InterPro" id="IPR002656">
    <property type="entry name" value="Acyl_transf_3_dom"/>
</dbReference>
<accession>A0ABV0K488</accession>
<dbReference type="EMBL" id="JAMPKX010000004">
    <property type="protein sequence ID" value="MEP0947580.1"/>
    <property type="molecule type" value="Genomic_DNA"/>
</dbReference>
<feature type="transmembrane region" description="Helical" evidence="1">
    <location>
        <begin position="222"/>
        <end position="238"/>
    </location>
</feature>
<dbReference type="RefSeq" id="WP_190702739.1">
    <property type="nucleotide sequence ID" value="NZ_JAMPKX010000004.1"/>
</dbReference>
<comment type="caution">
    <text evidence="3">The sequence shown here is derived from an EMBL/GenBank/DDBJ whole genome shotgun (WGS) entry which is preliminary data.</text>
</comment>
<dbReference type="InterPro" id="IPR050879">
    <property type="entry name" value="Acyltransferase_3"/>
</dbReference>
<keyword evidence="4" id="KW-1185">Reference proteome</keyword>
<dbReference type="Pfam" id="PF01757">
    <property type="entry name" value="Acyl_transf_3"/>
    <property type="match status" value="1"/>
</dbReference>
<dbReference type="GO" id="GO:0016746">
    <property type="term" value="F:acyltransferase activity"/>
    <property type="evidence" value="ECO:0007669"/>
    <property type="project" value="UniProtKB-KW"/>
</dbReference>
<name>A0ABV0K488_9CYAN</name>
<keyword evidence="1" id="KW-1133">Transmembrane helix</keyword>
<feature type="transmembrane region" description="Helical" evidence="1">
    <location>
        <begin position="64"/>
        <end position="83"/>
    </location>
</feature>
<evidence type="ECO:0000313" key="4">
    <source>
        <dbReference type="Proteomes" id="UP001482513"/>
    </source>
</evidence>
<evidence type="ECO:0000313" key="3">
    <source>
        <dbReference type="EMBL" id="MEP0947580.1"/>
    </source>
</evidence>
<feature type="transmembrane region" description="Helical" evidence="1">
    <location>
        <begin position="104"/>
        <end position="123"/>
    </location>
</feature>
<keyword evidence="1" id="KW-0472">Membrane</keyword>
<gene>
    <name evidence="3" type="ORF">NC992_11920</name>
</gene>
<proteinExistence type="predicted"/>
<evidence type="ECO:0000256" key="1">
    <source>
        <dbReference type="SAM" id="Phobius"/>
    </source>
</evidence>
<feature type="transmembrane region" description="Helical" evidence="1">
    <location>
        <begin position="307"/>
        <end position="328"/>
    </location>
</feature>
<sequence>MAIDMPDLNATYSDSARKRVLGLDTIRFFLAMWVVFGHIGVFPIEVNESNVLGKIFAGIYNNLFSAPAAVIVFFVISGFCIHYPFRGNKKPLLIPYFARRHLRIWVPIVAAILIAIPLGVKLTLLQDSILWSLLAEEIYYLIYPGLLFLRRRFGWKKILFASYIVAILVVLRDPSAGNYPSYGPYFNWALGLPCWLLGCCLAEKTDRFFTSTASLKINISNWRFAAWFLSFVCSALRFHSPIKYPWTLTLFAVFAFFWLEKEILYYRVNAPIPLLEKAGKGSYSIYLVHLLGPALYVYWSLPIFSPVMHWLVQIIFTLLLCCVFYLLVEKPSHSLARAVAEKLSPNSPKIAAIRVHKEQP</sequence>
<feature type="transmembrane region" description="Helical" evidence="1">
    <location>
        <begin position="158"/>
        <end position="179"/>
    </location>
</feature>
<feature type="transmembrane region" description="Helical" evidence="1">
    <location>
        <begin position="281"/>
        <end position="301"/>
    </location>
</feature>
<feature type="transmembrane region" description="Helical" evidence="1">
    <location>
        <begin position="244"/>
        <end position="260"/>
    </location>
</feature>
<dbReference type="PANTHER" id="PTHR23028">
    <property type="entry name" value="ACETYLTRANSFERASE"/>
    <property type="match status" value="1"/>
</dbReference>